<dbReference type="Pfam" id="PF03372">
    <property type="entry name" value="Exo_endo_phos"/>
    <property type="match status" value="1"/>
</dbReference>
<dbReference type="InterPro" id="IPR036691">
    <property type="entry name" value="Endo/exonu/phosph_ase_sf"/>
</dbReference>
<evidence type="ECO:0000313" key="2">
    <source>
        <dbReference type="EMBL" id="KAL3699026.1"/>
    </source>
</evidence>
<gene>
    <name evidence="2" type="ORF">R1sor_017048</name>
</gene>
<dbReference type="Gene3D" id="3.60.10.10">
    <property type="entry name" value="Endonuclease/exonuclease/phosphatase"/>
    <property type="match status" value="1"/>
</dbReference>
<name>A0ABD3I9P0_9MARC</name>
<evidence type="ECO:0000259" key="1">
    <source>
        <dbReference type="Pfam" id="PF03372"/>
    </source>
</evidence>
<dbReference type="AlphaFoldDB" id="A0ABD3I9P0"/>
<evidence type="ECO:0000313" key="3">
    <source>
        <dbReference type="Proteomes" id="UP001633002"/>
    </source>
</evidence>
<dbReference type="Proteomes" id="UP001633002">
    <property type="component" value="Unassembled WGS sequence"/>
</dbReference>
<dbReference type="InterPro" id="IPR005135">
    <property type="entry name" value="Endo/exonuclease/phosphatase"/>
</dbReference>
<sequence>MADHSVPTDHTDSGTPDQGLRVFHRRAAIRAFLKCFSPHILLLQETHLSLERLRFLVSTISRDYTVFGTSAEGASGGTAFLVHSSIQVRDGAEVTPKFMRRTFELQGEVFSLAGIHMPTGAGDKALFWDLVRNTLTDISFLLLGDFNNVEVHADSSTRANRLGPEEFTSFFQLYSEFNLFDSRWLANDKIGPKWTRKESRNGQVSWARLDRIYTSLDLFQGDFSASIHHAAFQSSYVHWPHFFLC</sequence>
<dbReference type="EMBL" id="JBJQOH010000001">
    <property type="protein sequence ID" value="KAL3699026.1"/>
    <property type="molecule type" value="Genomic_DNA"/>
</dbReference>
<keyword evidence="3" id="KW-1185">Reference proteome</keyword>
<proteinExistence type="predicted"/>
<dbReference type="SUPFAM" id="SSF56219">
    <property type="entry name" value="DNase I-like"/>
    <property type="match status" value="1"/>
</dbReference>
<organism evidence="2 3">
    <name type="scientific">Riccia sorocarpa</name>
    <dbReference type="NCBI Taxonomy" id="122646"/>
    <lineage>
        <taxon>Eukaryota</taxon>
        <taxon>Viridiplantae</taxon>
        <taxon>Streptophyta</taxon>
        <taxon>Embryophyta</taxon>
        <taxon>Marchantiophyta</taxon>
        <taxon>Marchantiopsida</taxon>
        <taxon>Marchantiidae</taxon>
        <taxon>Marchantiales</taxon>
        <taxon>Ricciaceae</taxon>
        <taxon>Riccia</taxon>
    </lineage>
</organism>
<protein>
    <recommendedName>
        <fullName evidence="1">Endonuclease/exonuclease/phosphatase domain-containing protein</fullName>
    </recommendedName>
</protein>
<feature type="domain" description="Endonuclease/exonuclease/phosphatase" evidence="1">
    <location>
        <begin position="18"/>
        <end position="227"/>
    </location>
</feature>
<accession>A0ABD3I9P0</accession>
<comment type="caution">
    <text evidence="2">The sequence shown here is derived from an EMBL/GenBank/DDBJ whole genome shotgun (WGS) entry which is preliminary data.</text>
</comment>
<reference evidence="2 3" key="1">
    <citation type="submission" date="2024-09" db="EMBL/GenBank/DDBJ databases">
        <title>Chromosome-scale assembly of Riccia sorocarpa.</title>
        <authorList>
            <person name="Paukszto L."/>
        </authorList>
    </citation>
    <scope>NUCLEOTIDE SEQUENCE [LARGE SCALE GENOMIC DNA]</scope>
    <source>
        <strain evidence="2">LP-2024</strain>
        <tissue evidence="2">Aerial parts of the thallus</tissue>
    </source>
</reference>